<gene>
    <name evidence="1" type="ORF">NCTC12121_02179</name>
    <name evidence="2" type="ORF">NCTC12121_03633</name>
</gene>
<accession>A0A376DH80</accession>
<evidence type="ECO:0000313" key="3">
    <source>
        <dbReference type="Proteomes" id="UP000255248"/>
    </source>
</evidence>
<sequence>MMLHLKNLTQYMPETDEQKEIAEQYNAIFWHDELGQDWYEAIPRFQPDTFKVKYLPNGVICAIDKDAGAICPEGGSVVEMDLLPDGVDSDGDWQFIDGSIVPRTYTPDELTVQAERKKQSLLAEAAKAIAPLQDAIDIGVATPEEEARLKAWKKFRVNVNRIDTAQLPVIFPLMPE</sequence>
<dbReference type="Proteomes" id="UP000255248">
    <property type="component" value="Unassembled WGS sequence"/>
</dbReference>
<dbReference type="PANTHER" id="PTHR34413:SF2">
    <property type="entry name" value="PROPHAGE TAIL FIBER ASSEMBLY PROTEIN HOMOLOG TFAE-RELATED"/>
    <property type="match status" value="1"/>
</dbReference>
<name>A0A376DH80_9GAMM</name>
<evidence type="ECO:0000313" key="1">
    <source>
        <dbReference type="EMBL" id="STC89404.1"/>
    </source>
</evidence>
<dbReference type="AlphaFoldDB" id="A0A376DH80"/>
<organism evidence="1 3">
    <name type="scientific">Edwardsiella hoshinae</name>
    <dbReference type="NCBI Taxonomy" id="93378"/>
    <lineage>
        <taxon>Bacteria</taxon>
        <taxon>Pseudomonadati</taxon>
        <taxon>Pseudomonadota</taxon>
        <taxon>Gammaproteobacteria</taxon>
        <taxon>Enterobacterales</taxon>
        <taxon>Hafniaceae</taxon>
        <taxon>Edwardsiella</taxon>
    </lineage>
</organism>
<dbReference type="Pfam" id="PF02413">
    <property type="entry name" value="Caudo_TAP"/>
    <property type="match status" value="1"/>
</dbReference>
<dbReference type="PANTHER" id="PTHR34413">
    <property type="entry name" value="PROPHAGE TAIL FIBER ASSEMBLY PROTEIN HOMOLOG TFAE-RELATED-RELATED"/>
    <property type="match status" value="1"/>
</dbReference>
<dbReference type="EMBL" id="UFXZ01000001">
    <property type="protein sequence ID" value="STC89404.1"/>
    <property type="molecule type" value="Genomic_DNA"/>
</dbReference>
<evidence type="ECO:0000313" key="2">
    <source>
        <dbReference type="EMBL" id="STE53348.1"/>
    </source>
</evidence>
<dbReference type="RefSeq" id="WP_232238214.1">
    <property type="nucleotide sequence ID" value="NZ_CP065626.1"/>
</dbReference>
<dbReference type="EMBL" id="UFXZ01000004">
    <property type="protein sequence ID" value="STE53348.1"/>
    <property type="molecule type" value="Genomic_DNA"/>
</dbReference>
<dbReference type="InterPro" id="IPR003458">
    <property type="entry name" value="Phage_T4_Gp38_tail_assem"/>
</dbReference>
<reference evidence="1 3" key="1">
    <citation type="submission" date="2018-06" db="EMBL/GenBank/DDBJ databases">
        <authorList>
            <consortium name="Pathogen Informatics"/>
            <person name="Doyle S."/>
        </authorList>
    </citation>
    <scope>NUCLEOTIDE SEQUENCE [LARGE SCALE GENOMIC DNA]</scope>
    <source>
        <strain evidence="1 3">NCTC12121</strain>
    </source>
</reference>
<dbReference type="InterPro" id="IPR051220">
    <property type="entry name" value="TFA_Chaperone"/>
</dbReference>
<proteinExistence type="predicted"/>
<protein>
    <submittedName>
        <fullName evidence="1">Caudovirales tail fibre assembly protein</fullName>
    </submittedName>
</protein>